<dbReference type="InterPro" id="IPR050992">
    <property type="entry name" value="CheZ_family_phosphatases"/>
</dbReference>
<dbReference type="SUPFAM" id="SSF103039">
    <property type="entry name" value="CheC-like"/>
    <property type="match status" value="1"/>
</dbReference>
<accession>A0A975B2P8</accession>
<name>A0A975B2P8_9BACT</name>
<dbReference type="CDD" id="cd17910">
    <property type="entry name" value="CheC_ClassII"/>
    <property type="match status" value="1"/>
</dbReference>
<evidence type="ECO:0000313" key="4">
    <source>
        <dbReference type="EMBL" id="QSZ43023.1"/>
    </source>
</evidence>
<dbReference type="InterPro" id="IPR028976">
    <property type="entry name" value="CheC-like_sf"/>
</dbReference>
<keyword evidence="5" id="KW-1185">Reference proteome</keyword>
<dbReference type="PANTHER" id="PTHR43693:SF1">
    <property type="entry name" value="PROTEIN PHOSPHATASE CHEZ"/>
    <property type="match status" value="1"/>
</dbReference>
<dbReference type="InterPro" id="IPR007597">
    <property type="entry name" value="CheC"/>
</dbReference>
<gene>
    <name evidence="4" type="ORF">GJV85_13210</name>
</gene>
<reference evidence="4" key="2">
    <citation type="submission" date="2021-04" db="EMBL/GenBank/DDBJ databases">
        <title>Isolation and characterization of a novel species of the genus Sulfurimonas.</title>
        <authorList>
            <person name="Fukui M."/>
        </authorList>
    </citation>
    <scope>NUCLEOTIDE SEQUENCE</scope>
    <source>
        <strain evidence="4">H1576</strain>
    </source>
</reference>
<evidence type="ECO:0000259" key="3">
    <source>
        <dbReference type="Pfam" id="PF04509"/>
    </source>
</evidence>
<dbReference type="Proteomes" id="UP000671852">
    <property type="component" value="Chromosome"/>
</dbReference>
<dbReference type="RefSeq" id="WP_207561837.1">
    <property type="nucleotide sequence ID" value="NZ_CP046072.1"/>
</dbReference>
<sequence length="199" mass="22656">MNIYKLTDDEKDLLQELMNIAYGNATSIIASMMDAFASLSIPNITIMPVPQLIKSFEKLKISNYFFTSQIFTGQFSGESAFFISLQSAKNLATHLKVEDEHELDDVILELTNILTSSLISRLAQEMQTEVDFSPPKLLNINICHTNSVNSFKKFSQVIVIETQMNFKEQEIHGQIFILTQDESITWLKQKINTIINNLI</sequence>
<protein>
    <submittedName>
        <fullName evidence="4">Chemotaxis protein CheC</fullName>
    </submittedName>
</protein>
<keyword evidence="2" id="KW-0378">Hydrolase</keyword>
<proteinExistence type="predicted"/>
<dbReference type="AlphaFoldDB" id="A0A975B2P8"/>
<dbReference type="GO" id="GO:0016787">
    <property type="term" value="F:hydrolase activity"/>
    <property type="evidence" value="ECO:0007669"/>
    <property type="project" value="UniProtKB-KW"/>
</dbReference>
<feature type="domain" description="CheC-like protein" evidence="3">
    <location>
        <begin position="105"/>
        <end position="137"/>
    </location>
</feature>
<dbReference type="PANTHER" id="PTHR43693">
    <property type="entry name" value="PROTEIN PHOSPHATASE CHEZ"/>
    <property type="match status" value="1"/>
</dbReference>
<reference evidence="4" key="1">
    <citation type="submission" date="2019-11" db="EMBL/GenBank/DDBJ databases">
        <authorList>
            <person name="Kojima H."/>
        </authorList>
    </citation>
    <scope>NUCLEOTIDE SEQUENCE</scope>
    <source>
        <strain evidence="4">H1576</strain>
    </source>
</reference>
<evidence type="ECO:0000313" key="5">
    <source>
        <dbReference type="Proteomes" id="UP000671852"/>
    </source>
</evidence>
<evidence type="ECO:0000256" key="2">
    <source>
        <dbReference type="ARBA" id="ARBA00022801"/>
    </source>
</evidence>
<organism evidence="4 5">
    <name type="scientific">Sulfurimonas aquatica</name>
    <dbReference type="NCBI Taxonomy" id="2672570"/>
    <lineage>
        <taxon>Bacteria</taxon>
        <taxon>Pseudomonadati</taxon>
        <taxon>Campylobacterota</taxon>
        <taxon>Epsilonproteobacteria</taxon>
        <taxon>Campylobacterales</taxon>
        <taxon>Sulfurimonadaceae</taxon>
        <taxon>Sulfurimonas</taxon>
    </lineage>
</organism>
<dbReference type="KEGG" id="saqt:GJV85_13210"/>
<dbReference type="Pfam" id="PF04509">
    <property type="entry name" value="CheC"/>
    <property type="match status" value="1"/>
</dbReference>
<dbReference type="EMBL" id="CP046072">
    <property type="protein sequence ID" value="QSZ43023.1"/>
    <property type="molecule type" value="Genomic_DNA"/>
</dbReference>
<evidence type="ECO:0000256" key="1">
    <source>
        <dbReference type="ARBA" id="ARBA00022500"/>
    </source>
</evidence>
<dbReference type="GO" id="GO:0006935">
    <property type="term" value="P:chemotaxis"/>
    <property type="evidence" value="ECO:0007669"/>
    <property type="project" value="UniProtKB-KW"/>
</dbReference>
<keyword evidence="1" id="KW-0145">Chemotaxis</keyword>
<dbReference type="Gene3D" id="3.40.1550.10">
    <property type="entry name" value="CheC-like"/>
    <property type="match status" value="1"/>
</dbReference>